<dbReference type="KEGG" id="thu:AC731_002920"/>
<dbReference type="STRING" id="1134435.AC731_002920"/>
<name>A0A140IE09_9RHOO</name>
<evidence type="ECO:0000313" key="2">
    <source>
        <dbReference type="EMBL" id="AMO35984.1"/>
    </source>
</evidence>
<dbReference type="AlphaFoldDB" id="A0A140IE09"/>
<dbReference type="RefSeq" id="WP_004253299.1">
    <property type="nucleotide sequence ID" value="NZ_CP014646.1"/>
</dbReference>
<evidence type="ECO:0000313" key="3">
    <source>
        <dbReference type="Proteomes" id="UP000036902"/>
    </source>
</evidence>
<gene>
    <name evidence="2" type="ORF">AC731_002920</name>
</gene>
<dbReference type="SUPFAM" id="SSF54928">
    <property type="entry name" value="RNA-binding domain, RBD"/>
    <property type="match status" value="1"/>
</dbReference>
<sequence>MKLLLSGLSPETNLDTLRERMSHFGPVGTIEVIREGDPDTPWFIVELDLPPGAANDVARRIDGIYFHDRFIHARVLLHG</sequence>
<dbReference type="Proteomes" id="UP000036902">
    <property type="component" value="Chromosome"/>
</dbReference>
<proteinExistence type="predicted"/>
<dbReference type="InterPro" id="IPR035979">
    <property type="entry name" value="RBD_domain_sf"/>
</dbReference>
<dbReference type="Pfam" id="PF00076">
    <property type="entry name" value="RRM_1"/>
    <property type="match status" value="1"/>
</dbReference>
<evidence type="ECO:0000259" key="1">
    <source>
        <dbReference type="Pfam" id="PF00076"/>
    </source>
</evidence>
<protein>
    <submittedName>
        <fullName evidence="2">RNA-binding protein</fullName>
    </submittedName>
</protein>
<accession>A0A140IE09</accession>
<organism evidence="2 3">
    <name type="scientific">Thauera humireducens</name>
    <dbReference type="NCBI Taxonomy" id="1134435"/>
    <lineage>
        <taxon>Bacteria</taxon>
        <taxon>Pseudomonadati</taxon>
        <taxon>Pseudomonadota</taxon>
        <taxon>Betaproteobacteria</taxon>
        <taxon>Rhodocyclales</taxon>
        <taxon>Zoogloeaceae</taxon>
        <taxon>Thauera</taxon>
    </lineage>
</organism>
<reference evidence="3" key="1">
    <citation type="submission" date="2016-03" db="EMBL/GenBank/DDBJ databases">
        <authorList>
            <person name="Ma C."/>
            <person name="Zhou S."/>
            <person name="Yang G."/>
        </authorList>
    </citation>
    <scope>NUCLEOTIDE SEQUENCE [LARGE SCALE GENOMIC DNA]</scope>
    <source>
        <strain evidence="3">SgZ-1</strain>
    </source>
</reference>
<feature type="domain" description="RRM" evidence="1">
    <location>
        <begin position="4"/>
        <end position="71"/>
    </location>
</feature>
<dbReference type="InterPro" id="IPR000504">
    <property type="entry name" value="RRM_dom"/>
</dbReference>
<dbReference type="EMBL" id="CP014646">
    <property type="protein sequence ID" value="AMO35984.1"/>
    <property type="molecule type" value="Genomic_DNA"/>
</dbReference>
<keyword evidence="3" id="KW-1185">Reference proteome</keyword>
<dbReference type="GO" id="GO:0003723">
    <property type="term" value="F:RNA binding"/>
    <property type="evidence" value="ECO:0007669"/>
    <property type="project" value="InterPro"/>
</dbReference>
<dbReference type="CDD" id="cd00590">
    <property type="entry name" value="RRM_SF"/>
    <property type="match status" value="1"/>
</dbReference>